<dbReference type="InterPro" id="IPR035994">
    <property type="entry name" value="Nucleoside_phosphorylase_sf"/>
</dbReference>
<organism evidence="2 3">
    <name type="scientific">Acidiferrobacter thiooxydans</name>
    <dbReference type="NCBI Taxonomy" id="163359"/>
    <lineage>
        <taxon>Bacteria</taxon>
        <taxon>Pseudomonadati</taxon>
        <taxon>Pseudomonadota</taxon>
        <taxon>Gammaproteobacteria</taxon>
        <taxon>Acidiferrobacterales</taxon>
        <taxon>Acidiferrobacteraceae</taxon>
        <taxon>Acidiferrobacter</taxon>
    </lineage>
</organism>
<accession>A0A1C2G3H0</accession>
<evidence type="ECO:0000259" key="1">
    <source>
        <dbReference type="Pfam" id="PF01048"/>
    </source>
</evidence>
<dbReference type="GO" id="GO:0003824">
    <property type="term" value="F:catalytic activity"/>
    <property type="evidence" value="ECO:0007669"/>
    <property type="project" value="InterPro"/>
</dbReference>
<reference evidence="2 3" key="1">
    <citation type="submission" date="2018-02" db="EMBL/GenBank/DDBJ databases">
        <title>Insights into the biology of acidophilic members of the Acidiferrobacteraceae family derived from comparative genomic analyses.</title>
        <authorList>
            <person name="Issotta F."/>
            <person name="Thyssen C."/>
            <person name="Mena C."/>
            <person name="Moya A."/>
            <person name="Bellenberg S."/>
            <person name="Sproer C."/>
            <person name="Covarrubias P.C."/>
            <person name="Sand W."/>
            <person name="Quatrini R."/>
            <person name="Vera M."/>
        </authorList>
    </citation>
    <scope>NUCLEOTIDE SEQUENCE [LARGE SCALE GENOMIC DNA]</scope>
    <source>
        <strain evidence="3">m-1</strain>
    </source>
</reference>
<dbReference type="Proteomes" id="UP000253250">
    <property type="component" value="Unassembled WGS sequence"/>
</dbReference>
<evidence type="ECO:0000313" key="3">
    <source>
        <dbReference type="Proteomes" id="UP000253250"/>
    </source>
</evidence>
<dbReference type="EMBL" id="PSYR01000002">
    <property type="protein sequence ID" value="RCN56345.1"/>
    <property type="molecule type" value="Genomic_DNA"/>
</dbReference>
<dbReference type="InterPro" id="IPR000845">
    <property type="entry name" value="Nucleoside_phosphorylase_d"/>
</dbReference>
<dbReference type="GO" id="GO:0009116">
    <property type="term" value="P:nucleoside metabolic process"/>
    <property type="evidence" value="ECO:0007669"/>
    <property type="project" value="InterPro"/>
</dbReference>
<feature type="domain" description="Nucleoside phosphorylase" evidence="1">
    <location>
        <begin position="126"/>
        <end position="180"/>
    </location>
</feature>
<protein>
    <submittedName>
        <fullName evidence="2">Purine and other phosphorylase-like protein, family 1</fullName>
    </submittedName>
</protein>
<dbReference type="AlphaFoldDB" id="A0A1C2G3H0"/>
<evidence type="ECO:0000313" key="2">
    <source>
        <dbReference type="EMBL" id="RCN56345.1"/>
    </source>
</evidence>
<sequence length="253" mass="26261">MGLGVLPQSGRPLEAPYGIVVALAAEARAFGRPVALGRPRALAAGQWLGVSGMGAERARRMALDLVSRGVRGLVSFGTCAGLAPGLAAGTLVCPRVVRDEQGAYEVSWPQALVDALPAAAPIDALVSVSRPVGGVADKAELLRRYGASAVDMESAALARVAHDSDLAFLAVRVVVDPFDALVPEGLMQGLDAWGRPRVGALLAAFGIDGRQWRALWRLGRDFAKARPTLARAADALTGRPSRGRASSRLTDGG</sequence>
<name>A0A1C2G3H0_9GAMM</name>
<keyword evidence="3" id="KW-1185">Reference proteome</keyword>
<dbReference type="Pfam" id="PF01048">
    <property type="entry name" value="PNP_UDP_1"/>
    <property type="match status" value="2"/>
</dbReference>
<feature type="domain" description="Nucleoside phosphorylase" evidence="1">
    <location>
        <begin position="48"/>
        <end position="109"/>
    </location>
</feature>
<proteinExistence type="predicted"/>
<dbReference type="SUPFAM" id="SSF53167">
    <property type="entry name" value="Purine and uridine phosphorylases"/>
    <property type="match status" value="1"/>
</dbReference>
<comment type="caution">
    <text evidence="2">The sequence shown here is derived from an EMBL/GenBank/DDBJ whole genome shotgun (WGS) entry which is preliminary data.</text>
</comment>
<dbReference type="STRING" id="163359.A9R16_08920"/>
<dbReference type="Gene3D" id="3.40.50.1580">
    <property type="entry name" value="Nucleoside phosphorylase domain"/>
    <property type="match status" value="1"/>
</dbReference>
<gene>
    <name evidence="2" type="ORF">C4900_10945</name>
</gene>